<gene>
    <name evidence="2" type="ORF">EIP91_005189</name>
</gene>
<dbReference type="PROSITE" id="PS50404">
    <property type="entry name" value="GST_NTER"/>
    <property type="match status" value="1"/>
</dbReference>
<sequence>MSVLVLYDIPGKTEETKAWSPSTWKTRFALNYKGIPYRTEWVEYPDIEKVCKEIGAEPTDTNPDGTPLYTFPVIHDPSTNTVLSNSIPIALYLDKTYPDHPLYPPGTKGFHAAFQSTAAYQSPTLWNLIAHAACVNLTPRSEAYFKETFWRRKRSETDETPIEELAGAEGSEVKEENWRQLEENLVKMGEWYERSGEGPFLMGGDKPCYADMMIGARLMWARQTWGKDSRDWKRLEGIDGGRWGRFIKALEKYATVI</sequence>
<feature type="domain" description="GST N-terminal" evidence="1">
    <location>
        <begin position="10"/>
        <end position="101"/>
    </location>
</feature>
<dbReference type="STRING" id="92696.A0A4R0R7I3"/>
<dbReference type="Pfam" id="PF13409">
    <property type="entry name" value="GST_N_2"/>
    <property type="match status" value="1"/>
</dbReference>
<dbReference type="OrthoDB" id="4951845at2759"/>
<dbReference type="Pfam" id="PF22041">
    <property type="entry name" value="GST_C_7"/>
    <property type="match status" value="1"/>
</dbReference>
<evidence type="ECO:0000259" key="1">
    <source>
        <dbReference type="PROSITE" id="PS50404"/>
    </source>
</evidence>
<dbReference type="Gene3D" id="3.40.30.10">
    <property type="entry name" value="Glutaredoxin"/>
    <property type="match status" value="1"/>
</dbReference>
<dbReference type="InterPro" id="IPR054416">
    <property type="entry name" value="GST_UstS-like_C"/>
</dbReference>
<evidence type="ECO:0000313" key="3">
    <source>
        <dbReference type="Proteomes" id="UP000292702"/>
    </source>
</evidence>
<protein>
    <recommendedName>
        <fullName evidence="1">GST N-terminal domain-containing protein</fullName>
    </recommendedName>
</protein>
<proteinExistence type="predicted"/>
<dbReference type="InterPro" id="IPR036249">
    <property type="entry name" value="Thioredoxin-like_sf"/>
</dbReference>
<evidence type="ECO:0000313" key="2">
    <source>
        <dbReference type="EMBL" id="TCD63610.1"/>
    </source>
</evidence>
<dbReference type="EMBL" id="RWJN01000286">
    <property type="protein sequence ID" value="TCD63610.1"/>
    <property type="molecule type" value="Genomic_DNA"/>
</dbReference>
<dbReference type="AlphaFoldDB" id="A0A4R0R7I3"/>
<accession>A0A4R0R7I3</accession>
<dbReference type="SUPFAM" id="SSF52833">
    <property type="entry name" value="Thioredoxin-like"/>
    <property type="match status" value="1"/>
</dbReference>
<comment type="caution">
    <text evidence="2">The sequence shown here is derived from an EMBL/GenBank/DDBJ whole genome shotgun (WGS) entry which is preliminary data.</text>
</comment>
<dbReference type="Proteomes" id="UP000292702">
    <property type="component" value="Unassembled WGS sequence"/>
</dbReference>
<dbReference type="SUPFAM" id="SSF47616">
    <property type="entry name" value="GST C-terminal domain-like"/>
    <property type="match status" value="1"/>
</dbReference>
<dbReference type="InterPro" id="IPR004045">
    <property type="entry name" value="Glutathione_S-Trfase_N"/>
</dbReference>
<keyword evidence="3" id="KW-1185">Reference proteome</keyword>
<reference evidence="2 3" key="1">
    <citation type="submission" date="2018-11" db="EMBL/GenBank/DDBJ databases">
        <title>Genome assembly of Steccherinum ochraceum LE-BIN_3174, the white-rot fungus of the Steccherinaceae family (The Residual Polyporoid clade, Polyporales, Basidiomycota).</title>
        <authorList>
            <person name="Fedorova T.V."/>
            <person name="Glazunova O.A."/>
            <person name="Landesman E.O."/>
            <person name="Moiseenko K.V."/>
            <person name="Psurtseva N.V."/>
            <person name="Savinova O.S."/>
            <person name="Shakhova N.V."/>
            <person name="Tyazhelova T.V."/>
            <person name="Vasina D.V."/>
        </authorList>
    </citation>
    <scope>NUCLEOTIDE SEQUENCE [LARGE SCALE GENOMIC DNA]</scope>
    <source>
        <strain evidence="2 3">LE-BIN_3174</strain>
    </source>
</reference>
<dbReference type="InterPro" id="IPR036282">
    <property type="entry name" value="Glutathione-S-Trfase_C_sf"/>
</dbReference>
<organism evidence="2 3">
    <name type="scientific">Steccherinum ochraceum</name>
    <dbReference type="NCBI Taxonomy" id="92696"/>
    <lineage>
        <taxon>Eukaryota</taxon>
        <taxon>Fungi</taxon>
        <taxon>Dikarya</taxon>
        <taxon>Basidiomycota</taxon>
        <taxon>Agaricomycotina</taxon>
        <taxon>Agaricomycetes</taxon>
        <taxon>Polyporales</taxon>
        <taxon>Steccherinaceae</taxon>
        <taxon>Steccherinum</taxon>
    </lineage>
</organism>
<dbReference type="Gene3D" id="1.20.1050.10">
    <property type="match status" value="1"/>
</dbReference>
<name>A0A4R0R7I3_9APHY</name>